<proteinExistence type="predicted"/>
<gene>
    <name evidence="1" type="ORF">Pint_02035</name>
</gene>
<reference evidence="2" key="1">
    <citation type="journal article" date="2023" name="G3 (Bethesda)">
        <title>Genome assembly and association tests identify interacting loci associated with vigor, precocity, and sex in interspecific pistachio rootstocks.</title>
        <authorList>
            <person name="Palmer W."/>
            <person name="Jacygrad E."/>
            <person name="Sagayaradj S."/>
            <person name="Cavanaugh K."/>
            <person name="Han R."/>
            <person name="Bertier L."/>
            <person name="Beede B."/>
            <person name="Kafkas S."/>
            <person name="Golino D."/>
            <person name="Preece J."/>
            <person name="Michelmore R."/>
        </authorList>
    </citation>
    <scope>NUCLEOTIDE SEQUENCE [LARGE SCALE GENOMIC DNA]</scope>
</reference>
<keyword evidence="2" id="KW-1185">Reference proteome</keyword>
<dbReference type="Proteomes" id="UP001163603">
    <property type="component" value="Chromosome 1"/>
</dbReference>
<name>A0ACC0ZE98_9ROSI</name>
<evidence type="ECO:0000313" key="2">
    <source>
        <dbReference type="Proteomes" id="UP001163603"/>
    </source>
</evidence>
<dbReference type="EMBL" id="CM047736">
    <property type="protein sequence ID" value="KAJ0051475.1"/>
    <property type="molecule type" value="Genomic_DNA"/>
</dbReference>
<sequence length="105" mass="12629">MRGWWRSLLPTRIRGRWRRRPQCIDAANEEMPNLRSKIQEIEREKAESKVRVEELEEMIGFMSRRGGCEFEEEEDQFGGCGLWKFGSDEVSKFEEVPISTREWRF</sequence>
<organism evidence="1 2">
    <name type="scientific">Pistacia integerrima</name>
    <dbReference type="NCBI Taxonomy" id="434235"/>
    <lineage>
        <taxon>Eukaryota</taxon>
        <taxon>Viridiplantae</taxon>
        <taxon>Streptophyta</taxon>
        <taxon>Embryophyta</taxon>
        <taxon>Tracheophyta</taxon>
        <taxon>Spermatophyta</taxon>
        <taxon>Magnoliopsida</taxon>
        <taxon>eudicotyledons</taxon>
        <taxon>Gunneridae</taxon>
        <taxon>Pentapetalae</taxon>
        <taxon>rosids</taxon>
        <taxon>malvids</taxon>
        <taxon>Sapindales</taxon>
        <taxon>Anacardiaceae</taxon>
        <taxon>Pistacia</taxon>
    </lineage>
</organism>
<comment type="caution">
    <text evidence="1">The sequence shown here is derived from an EMBL/GenBank/DDBJ whole genome shotgun (WGS) entry which is preliminary data.</text>
</comment>
<protein>
    <submittedName>
        <fullName evidence="1">Uncharacterized protein</fullName>
    </submittedName>
</protein>
<evidence type="ECO:0000313" key="1">
    <source>
        <dbReference type="EMBL" id="KAJ0051475.1"/>
    </source>
</evidence>
<accession>A0ACC0ZE98</accession>